<feature type="transmembrane region" description="Helical" evidence="5">
    <location>
        <begin position="112"/>
        <end position="132"/>
    </location>
</feature>
<feature type="transmembrane region" description="Helical" evidence="5">
    <location>
        <begin position="176"/>
        <end position="196"/>
    </location>
</feature>
<keyword evidence="8" id="KW-1185">Reference proteome</keyword>
<dbReference type="InterPro" id="IPR005829">
    <property type="entry name" value="Sugar_transporter_CS"/>
</dbReference>
<protein>
    <submittedName>
        <fullName evidence="7">Benzoate transport</fullName>
    </submittedName>
</protein>
<accession>A0A286FBH2</accession>
<dbReference type="PANTHER" id="PTHR23508:SF10">
    <property type="entry name" value="CARBOXYLIC ACID TRANSPORTER PROTEIN HOMOLOG"/>
    <property type="match status" value="1"/>
</dbReference>
<dbReference type="PROSITE" id="PS00216">
    <property type="entry name" value="SUGAR_TRANSPORT_1"/>
    <property type="match status" value="1"/>
</dbReference>
<dbReference type="InterPro" id="IPR011701">
    <property type="entry name" value="MFS"/>
</dbReference>
<evidence type="ECO:0000259" key="6">
    <source>
        <dbReference type="PROSITE" id="PS50850"/>
    </source>
</evidence>
<feature type="domain" description="Major facilitator superfamily (MFS) profile" evidence="6">
    <location>
        <begin position="21"/>
        <end position="431"/>
    </location>
</feature>
<feature type="transmembrane region" description="Helical" evidence="5">
    <location>
        <begin position="376"/>
        <end position="403"/>
    </location>
</feature>
<dbReference type="Gene3D" id="1.20.1250.20">
    <property type="entry name" value="MFS general substrate transporter like domains"/>
    <property type="match status" value="1"/>
</dbReference>
<keyword evidence="4 5" id="KW-0472">Membrane</keyword>
<reference evidence="8" key="1">
    <citation type="submission" date="2017-09" db="EMBL/GenBank/DDBJ databases">
        <authorList>
            <person name="Varghese N."/>
            <person name="Submissions S."/>
        </authorList>
    </citation>
    <scope>NUCLEOTIDE SEQUENCE [LARGE SCALE GENOMIC DNA]</scope>
    <source>
        <strain evidence="8">DSM 29961</strain>
    </source>
</reference>
<feature type="transmembrane region" description="Helical" evidence="5">
    <location>
        <begin position="287"/>
        <end position="309"/>
    </location>
</feature>
<evidence type="ECO:0000256" key="1">
    <source>
        <dbReference type="ARBA" id="ARBA00004141"/>
    </source>
</evidence>
<dbReference type="InterPro" id="IPR036259">
    <property type="entry name" value="MFS_trans_sf"/>
</dbReference>
<sequence>MEVSAKTLIDQRPLSQLQYATIIICFLMNMLDGMDVLVISYAAPAIAKSWSIGPEAMGVVFSAGLFGMTFGALFLAPYADLIGRKTLILISAAIMGISIYLTSFSTGILPLIVFRFISGLGIGSMLASTAALAAEYTPNKTRDFWVSFVISGYPVGAVLSGLVAAKVIPVSGWQTMFQIAGVTTIVAIPLIQFFLAESLDFYLKSQPDQALGKANSILGKMGHSLIDALPHKPAKGNGIPIKSLLDNEYKIPTIQLWTALFLSFATLYFLTSWIPKLATNAGLPIELAIYAGTIFNVGAFFGITTQGYFSSRFGLKKTIGLFLIMTGVVMAAFQLFMGSSTLLLVFALLGFGIQGGFVGLYAVAARMYPTEFRTTGVGWSIGIGRLGGIIGPAVGGILIGMGLSMVTNFLIYAVPTIFAGIMTMYISSKKIS</sequence>
<evidence type="ECO:0000313" key="7">
    <source>
        <dbReference type="EMBL" id="SOD80581.1"/>
    </source>
</evidence>
<dbReference type="GO" id="GO:0046943">
    <property type="term" value="F:carboxylic acid transmembrane transporter activity"/>
    <property type="evidence" value="ECO:0007669"/>
    <property type="project" value="TreeGrafter"/>
</dbReference>
<feature type="transmembrane region" description="Helical" evidence="5">
    <location>
        <begin position="21"/>
        <end position="44"/>
    </location>
</feature>
<dbReference type="PROSITE" id="PS00217">
    <property type="entry name" value="SUGAR_TRANSPORT_2"/>
    <property type="match status" value="1"/>
</dbReference>
<dbReference type="AlphaFoldDB" id="A0A286FBH2"/>
<feature type="transmembrane region" description="Helical" evidence="5">
    <location>
        <begin position="318"/>
        <end position="336"/>
    </location>
</feature>
<name>A0A286FBH2_9BACT</name>
<dbReference type="InterPro" id="IPR020846">
    <property type="entry name" value="MFS_dom"/>
</dbReference>
<dbReference type="EMBL" id="OCNH01000001">
    <property type="protein sequence ID" value="SOD80581.1"/>
    <property type="molecule type" value="Genomic_DNA"/>
</dbReference>
<evidence type="ECO:0000256" key="3">
    <source>
        <dbReference type="ARBA" id="ARBA00022989"/>
    </source>
</evidence>
<feature type="transmembrane region" description="Helical" evidence="5">
    <location>
        <begin position="56"/>
        <end position="75"/>
    </location>
</feature>
<organism evidence="7 8">
    <name type="scientific">Spirosoma fluviale</name>
    <dbReference type="NCBI Taxonomy" id="1597977"/>
    <lineage>
        <taxon>Bacteria</taxon>
        <taxon>Pseudomonadati</taxon>
        <taxon>Bacteroidota</taxon>
        <taxon>Cytophagia</taxon>
        <taxon>Cytophagales</taxon>
        <taxon>Cytophagaceae</taxon>
        <taxon>Spirosoma</taxon>
    </lineage>
</organism>
<proteinExistence type="predicted"/>
<dbReference type="OrthoDB" id="9787026at2"/>
<feature type="transmembrane region" description="Helical" evidence="5">
    <location>
        <begin position="256"/>
        <end position="275"/>
    </location>
</feature>
<dbReference type="Proteomes" id="UP000219452">
    <property type="component" value="Unassembled WGS sequence"/>
</dbReference>
<dbReference type="Pfam" id="PF07690">
    <property type="entry name" value="MFS_1"/>
    <property type="match status" value="1"/>
</dbReference>
<dbReference type="GO" id="GO:0005886">
    <property type="term" value="C:plasma membrane"/>
    <property type="evidence" value="ECO:0007669"/>
    <property type="project" value="TreeGrafter"/>
</dbReference>
<feature type="transmembrane region" description="Helical" evidence="5">
    <location>
        <begin position="409"/>
        <end position="427"/>
    </location>
</feature>
<dbReference type="CDD" id="cd17365">
    <property type="entry name" value="MFS_PcaK_like"/>
    <property type="match status" value="1"/>
</dbReference>
<feature type="transmembrane region" description="Helical" evidence="5">
    <location>
        <begin position="144"/>
        <end position="164"/>
    </location>
</feature>
<gene>
    <name evidence="7" type="ORF">SAMN06269250_1474</name>
</gene>
<dbReference type="RefSeq" id="WP_097125110.1">
    <property type="nucleotide sequence ID" value="NZ_OCNH01000001.1"/>
</dbReference>
<comment type="subcellular location">
    <subcellularLocation>
        <location evidence="1">Membrane</location>
        <topology evidence="1">Multi-pass membrane protein</topology>
    </subcellularLocation>
</comment>
<evidence type="ECO:0000256" key="4">
    <source>
        <dbReference type="ARBA" id="ARBA00023136"/>
    </source>
</evidence>
<feature type="transmembrane region" description="Helical" evidence="5">
    <location>
        <begin position="342"/>
        <end position="364"/>
    </location>
</feature>
<dbReference type="PROSITE" id="PS50850">
    <property type="entry name" value="MFS"/>
    <property type="match status" value="1"/>
</dbReference>
<keyword evidence="3 5" id="KW-1133">Transmembrane helix</keyword>
<evidence type="ECO:0000256" key="5">
    <source>
        <dbReference type="SAM" id="Phobius"/>
    </source>
</evidence>
<evidence type="ECO:0000256" key="2">
    <source>
        <dbReference type="ARBA" id="ARBA00022692"/>
    </source>
</evidence>
<feature type="transmembrane region" description="Helical" evidence="5">
    <location>
        <begin position="87"/>
        <end position="106"/>
    </location>
</feature>
<evidence type="ECO:0000313" key="8">
    <source>
        <dbReference type="Proteomes" id="UP000219452"/>
    </source>
</evidence>
<dbReference type="SUPFAM" id="SSF103473">
    <property type="entry name" value="MFS general substrate transporter"/>
    <property type="match status" value="1"/>
</dbReference>
<dbReference type="PANTHER" id="PTHR23508">
    <property type="entry name" value="CARBOXYLIC ACID TRANSPORTER PROTEIN HOMOLOG"/>
    <property type="match status" value="1"/>
</dbReference>
<keyword evidence="2 5" id="KW-0812">Transmembrane</keyword>